<feature type="compositionally biased region" description="Low complexity" evidence="1">
    <location>
        <begin position="13"/>
        <end position="22"/>
    </location>
</feature>
<reference evidence="3 4" key="1">
    <citation type="journal article" date="2022" name="Syst. Appl. Microbiol.">
        <title>Natronocalculus amylovorans gen. nov., sp. nov., and Natranaeroarchaeum aerophilus sp. nov., dominant culturable amylolytic natronoarchaea from hypersaline soda lakes in southwestern Siberia.</title>
        <authorList>
            <person name="Sorokin D.Y."/>
            <person name="Elcheninov A.G."/>
            <person name="Khizhniak T.V."/>
            <person name="Koenen M."/>
            <person name="Bale N.J."/>
            <person name="Damste J.S.S."/>
            <person name="Kublanov I.V."/>
        </authorList>
    </citation>
    <scope>NUCLEOTIDE SEQUENCE [LARGE SCALE GENOMIC DNA]</scope>
    <source>
        <strain evidence="3 4">AArc-St1-1</strain>
    </source>
</reference>
<evidence type="ECO:0000259" key="2">
    <source>
        <dbReference type="PROSITE" id="PS51736"/>
    </source>
</evidence>
<dbReference type="InterPro" id="IPR036162">
    <property type="entry name" value="Resolvase-like_N_sf"/>
</dbReference>
<evidence type="ECO:0000256" key="1">
    <source>
        <dbReference type="SAM" id="MobiDB-lite"/>
    </source>
</evidence>
<organism evidence="3 4">
    <name type="scientific">Natranaeroarchaeum aerophilus</name>
    <dbReference type="NCBI Taxonomy" id="2917711"/>
    <lineage>
        <taxon>Archaea</taxon>
        <taxon>Methanobacteriati</taxon>
        <taxon>Methanobacteriota</taxon>
        <taxon>Stenosarchaea group</taxon>
        <taxon>Halobacteria</taxon>
        <taxon>Halobacteriales</taxon>
        <taxon>Natronoarchaeaceae</taxon>
        <taxon>Natranaeroarchaeum</taxon>
    </lineage>
</organism>
<dbReference type="Proteomes" id="UP001202674">
    <property type="component" value="Unassembled WGS sequence"/>
</dbReference>
<accession>A0AAE3FSA4</accession>
<dbReference type="RefSeq" id="WP_250597408.1">
    <property type="nucleotide sequence ID" value="NZ_JAKRVY010000007.1"/>
</dbReference>
<evidence type="ECO:0000313" key="3">
    <source>
        <dbReference type="EMBL" id="MCL9814403.1"/>
    </source>
</evidence>
<dbReference type="EMBL" id="JAKRVY010000007">
    <property type="protein sequence ID" value="MCL9814403.1"/>
    <property type="molecule type" value="Genomic_DNA"/>
</dbReference>
<dbReference type="CDD" id="cd00338">
    <property type="entry name" value="Ser_Recombinase"/>
    <property type="match status" value="1"/>
</dbReference>
<keyword evidence="4" id="KW-1185">Reference proteome</keyword>
<dbReference type="Pfam" id="PF00239">
    <property type="entry name" value="Resolvase"/>
    <property type="match status" value="1"/>
</dbReference>
<comment type="caution">
    <text evidence="3">The sequence shown here is derived from an EMBL/GenBank/DDBJ whole genome shotgun (WGS) entry which is preliminary data.</text>
</comment>
<feature type="region of interest" description="Disordered" evidence="1">
    <location>
        <begin position="1"/>
        <end position="24"/>
    </location>
</feature>
<dbReference type="PANTHER" id="PTHR30461:SF26">
    <property type="entry name" value="RESOLVASE HOMOLOG YNEB"/>
    <property type="match status" value="1"/>
</dbReference>
<feature type="domain" description="Resolvase/invertase-type recombinase catalytic" evidence="2">
    <location>
        <begin position="5"/>
        <end position="151"/>
    </location>
</feature>
<protein>
    <submittedName>
        <fullName evidence="3">Recombinase family protein</fullName>
    </submittedName>
</protein>
<dbReference type="GO" id="GO:0000150">
    <property type="term" value="F:DNA strand exchange activity"/>
    <property type="evidence" value="ECO:0007669"/>
    <property type="project" value="InterPro"/>
</dbReference>
<dbReference type="PROSITE" id="PS51736">
    <property type="entry name" value="RECOMBINASES_3"/>
    <property type="match status" value="1"/>
</dbReference>
<dbReference type="Gene3D" id="3.40.50.1390">
    <property type="entry name" value="Resolvase, N-terminal catalytic domain"/>
    <property type="match status" value="1"/>
</dbReference>
<dbReference type="PANTHER" id="PTHR30461">
    <property type="entry name" value="DNA-INVERTASE FROM LAMBDOID PROPHAGE"/>
    <property type="match status" value="1"/>
</dbReference>
<evidence type="ECO:0000313" key="4">
    <source>
        <dbReference type="Proteomes" id="UP001202674"/>
    </source>
</evidence>
<dbReference type="InterPro" id="IPR050639">
    <property type="entry name" value="SSR_resolvase"/>
</dbReference>
<sequence>MSKKTAVGYSRLSQTSDTSISDQQREIRQLTDGQGFDLLRIYDDGQRSSGFDADRPEYLEMQATLKDEDVDAVVVRDRDRLSRDKRERSMLYYDLDEWGVELWTTKDGECVELEDDESWLIEMIRNYMDDVAKRREIQQAKKKINERVENGYHQGRPRYGTEHDNNGHHLVPGDGFEDALMVLALNDADAPKTNIVDKTGISRGTVYDIIDRQDWYRKLAKKHNIEMPDIALSANK</sequence>
<dbReference type="InterPro" id="IPR006119">
    <property type="entry name" value="Resolv_N"/>
</dbReference>
<dbReference type="AlphaFoldDB" id="A0AAE3FSA4"/>
<dbReference type="SUPFAM" id="SSF53041">
    <property type="entry name" value="Resolvase-like"/>
    <property type="match status" value="1"/>
</dbReference>
<dbReference type="GO" id="GO:0003677">
    <property type="term" value="F:DNA binding"/>
    <property type="evidence" value="ECO:0007669"/>
    <property type="project" value="InterPro"/>
</dbReference>
<dbReference type="SMART" id="SM00857">
    <property type="entry name" value="Resolvase"/>
    <property type="match status" value="1"/>
</dbReference>
<gene>
    <name evidence="3" type="ORF">AArcSt11_12150</name>
</gene>
<proteinExistence type="predicted"/>
<name>A0AAE3FSA4_9EURY</name>